<evidence type="ECO:0000256" key="3">
    <source>
        <dbReference type="ARBA" id="ARBA00005709"/>
    </source>
</evidence>
<accession>A0A4D7B0Q2</accession>
<dbReference type="InterPro" id="IPR001029">
    <property type="entry name" value="Flagellin_N"/>
</dbReference>
<dbReference type="PANTHER" id="PTHR42792">
    <property type="entry name" value="FLAGELLIN"/>
    <property type="match status" value="1"/>
</dbReference>
<keyword evidence="7" id="KW-1185">Reference proteome</keyword>
<dbReference type="GO" id="GO:0009288">
    <property type="term" value="C:bacterial-type flagellum"/>
    <property type="evidence" value="ECO:0007669"/>
    <property type="project" value="UniProtKB-SubCell"/>
</dbReference>
<evidence type="ECO:0000313" key="6">
    <source>
        <dbReference type="EMBL" id="QCI63016.1"/>
    </source>
</evidence>
<reference evidence="6 7" key="1">
    <citation type="submission" date="2019-04" db="EMBL/GenBank/DDBJ databases">
        <title>Phreatobacter aquaticus sp. nov.</title>
        <authorList>
            <person name="Choi A."/>
        </authorList>
    </citation>
    <scope>NUCLEOTIDE SEQUENCE [LARGE SCALE GENOMIC DNA]</scope>
    <source>
        <strain evidence="6 7">KCTC 52518</strain>
    </source>
</reference>
<dbReference type="SUPFAM" id="SSF64518">
    <property type="entry name" value="Phase 1 flagellin"/>
    <property type="match status" value="2"/>
</dbReference>
<dbReference type="OrthoDB" id="9808068at2"/>
<dbReference type="KEGG" id="pstg:E8M01_01425"/>
<dbReference type="GO" id="GO:0005576">
    <property type="term" value="C:extracellular region"/>
    <property type="evidence" value="ECO:0007669"/>
    <property type="project" value="UniProtKB-SubCell"/>
</dbReference>
<dbReference type="Proteomes" id="UP000298781">
    <property type="component" value="Chromosome"/>
</dbReference>
<protein>
    <recommendedName>
        <fullName evidence="5">Flagellin N-terminal domain-containing protein</fullName>
    </recommendedName>
</protein>
<keyword evidence="4" id="KW-0975">Bacterial flagellum</keyword>
<sequence>MEGITMAITLSSGVRSNLLNLQNTADLKNITQTRLSTGKKVNSALDNPSNFFTASSLSSRASDLSNLLDGMANGIQTIQAANNGLSSITTTLQSMQSTLNQARQDKSFQTQSYEIDATAIGTATVKNLNLSGGSIGPAGGAGVDIALNTTGAGSAATAAVRTGAGATANVDLSGGGDSVAFTLNGTAISINAAKLNTAGGAAGVGSLANFATAINTELTAASNTSVTASVSGGQIVFTSAATGAAANVTVSGYAATTSGATATGISNGTNNGAAAVAPGAVKTVDQLVTAINGTTALTGKVVASNDNGKLRIQNLSTQDLTTKGAGGGKVDGVVGSTSTVAGNSVRTSLSKQFNDLRDQLTKFGDDASFNGVNLLRGDNLKLNLNETGTSFINVQTKDKTGNATSVDNTFLKVDSTVAADLDSDSTIDGKLDVIKDALSSIRSVSSSLGSQLSSVQNRKDFTKQMINTLQVGSDNLTLADTNEEGANLLALNTRQSLQTTSLSFASQADQAVLQFLR</sequence>
<feature type="domain" description="Flagellin N-terminal" evidence="5">
    <location>
        <begin position="18"/>
        <end position="116"/>
    </location>
</feature>
<dbReference type="InterPro" id="IPR001492">
    <property type="entry name" value="Flagellin"/>
</dbReference>
<evidence type="ECO:0000256" key="1">
    <source>
        <dbReference type="ARBA" id="ARBA00004365"/>
    </source>
</evidence>
<evidence type="ECO:0000259" key="5">
    <source>
        <dbReference type="Pfam" id="PF00669"/>
    </source>
</evidence>
<dbReference type="GO" id="GO:0005198">
    <property type="term" value="F:structural molecule activity"/>
    <property type="evidence" value="ECO:0007669"/>
    <property type="project" value="UniProtKB-UniRule"/>
</dbReference>
<evidence type="ECO:0000256" key="2">
    <source>
        <dbReference type="ARBA" id="ARBA00004613"/>
    </source>
</evidence>
<name>A0A4D7B0Q2_9HYPH</name>
<organism evidence="6 7">
    <name type="scientific">Phreatobacter stygius</name>
    <dbReference type="NCBI Taxonomy" id="1940610"/>
    <lineage>
        <taxon>Bacteria</taxon>
        <taxon>Pseudomonadati</taxon>
        <taxon>Pseudomonadota</taxon>
        <taxon>Alphaproteobacteria</taxon>
        <taxon>Hyphomicrobiales</taxon>
        <taxon>Phreatobacteraceae</taxon>
        <taxon>Phreatobacter</taxon>
    </lineage>
</organism>
<proteinExistence type="inferred from homology"/>
<dbReference type="PANTHER" id="PTHR42792:SF2">
    <property type="entry name" value="FLAGELLIN"/>
    <property type="match status" value="1"/>
</dbReference>
<evidence type="ECO:0000256" key="4">
    <source>
        <dbReference type="ARBA" id="ARBA00023143"/>
    </source>
</evidence>
<dbReference type="EMBL" id="CP039690">
    <property type="protein sequence ID" value="QCI63016.1"/>
    <property type="molecule type" value="Genomic_DNA"/>
</dbReference>
<evidence type="ECO:0000313" key="7">
    <source>
        <dbReference type="Proteomes" id="UP000298781"/>
    </source>
</evidence>
<dbReference type="Pfam" id="PF00669">
    <property type="entry name" value="Flagellin_N"/>
    <property type="match status" value="1"/>
</dbReference>
<comment type="similarity">
    <text evidence="3">Belongs to the bacterial flagellin family.</text>
</comment>
<dbReference type="AlphaFoldDB" id="A0A4D7B0Q2"/>
<comment type="subcellular location">
    <subcellularLocation>
        <location evidence="1">Bacterial flagellum</location>
    </subcellularLocation>
    <subcellularLocation>
        <location evidence="2">Secreted</location>
    </subcellularLocation>
</comment>
<dbReference type="Gene3D" id="1.20.1330.10">
    <property type="entry name" value="f41 fragment of flagellin, N-terminal domain"/>
    <property type="match status" value="1"/>
</dbReference>
<gene>
    <name evidence="6" type="ORF">E8M01_01425</name>
</gene>